<protein>
    <submittedName>
        <fullName evidence="1">TIGR02569 family protein</fullName>
    </submittedName>
</protein>
<evidence type="ECO:0000313" key="1">
    <source>
        <dbReference type="EMBL" id="SER59382.1"/>
    </source>
</evidence>
<keyword evidence="2" id="KW-1185">Reference proteome</keyword>
<dbReference type="Proteomes" id="UP000198929">
    <property type="component" value="Unassembled WGS sequence"/>
</dbReference>
<reference evidence="2" key="1">
    <citation type="submission" date="2016-10" db="EMBL/GenBank/DDBJ databases">
        <authorList>
            <person name="Varghese N."/>
            <person name="Submissions S."/>
        </authorList>
    </citation>
    <scope>NUCLEOTIDE SEQUENCE [LARGE SCALE GENOMIC DNA]</scope>
    <source>
        <strain evidence="2">DSM 20524</strain>
    </source>
</reference>
<accession>A0A1H9QG09</accession>
<proteinExistence type="predicted"/>
<dbReference type="AlphaFoldDB" id="A0A1H9QG09"/>
<dbReference type="STRING" id="1121357.SAMN05661109_00518"/>
<name>A0A1H9QG09_9CORY</name>
<dbReference type="RefSeq" id="WP_231909989.1">
    <property type="nucleotide sequence ID" value="NZ_CP047199.1"/>
</dbReference>
<gene>
    <name evidence="1" type="ORF">SAMN05661109_00518</name>
</gene>
<evidence type="ECO:0000313" key="2">
    <source>
        <dbReference type="Proteomes" id="UP000198929"/>
    </source>
</evidence>
<sequence length="250" mass="26746">MSKPHDGGVSALVPEHVLSAFQAESDRPQALGPAWDHGVLIGTTVFAPATSTSVWSAKVRDKISINGVRVSRPARATDGRFIVGGYKASDFIEGETARRVDETIAAALRFDDAMAVVEAPPAGRDDRWARADAVAWGDADWDGPVQVCHADFLACTIYSGTLPPALTDIVPTGQLRPHGYTAALVLVDALIARAVDAAVVERWAHIPDMAQLTECALRYREALAGEGLSNERSNFERVRTLLMSEGSATI</sequence>
<organism evidence="1 2">
    <name type="scientific">Corynebacterium cystitidis DSM 20524</name>
    <dbReference type="NCBI Taxonomy" id="1121357"/>
    <lineage>
        <taxon>Bacteria</taxon>
        <taxon>Bacillati</taxon>
        <taxon>Actinomycetota</taxon>
        <taxon>Actinomycetes</taxon>
        <taxon>Mycobacteriales</taxon>
        <taxon>Corynebacteriaceae</taxon>
        <taxon>Corynebacterium</taxon>
    </lineage>
</organism>
<dbReference type="EMBL" id="FOGQ01000002">
    <property type="protein sequence ID" value="SER59382.1"/>
    <property type="molecule type" value="Genomic_DNA"/>
</dbReference>